<sequence length="49" mass="5382">MMNFTAHNILLNKGQTTMGSDQILLEKSAIWTSIAKTISLLPVRKTGHA</sequence>
<evidence type="ECO:0000313" key="2">
    <source>
        <dbReference type="Proteomes" id="UP001165367"/>
    </source>
</evidence>
<organism evidence="1 2">
    <name type="scientific">Terrimonas ginsenosidimutans</name>
    <dbReference type="NCBI Taxonomy" id="2908004"/>
    <lineage>
        <taxon>Bacteria</taxon>
        <taxon>Pseudomonadati</taxon>
        <taxon>Bacteroidota</taxon>
        <taxon>Chitinophagia</taxon>
        <taxon>Chitinophagales</taxon>
        <taxon>Chitinophagaceae</taxon>
        <taxon>Terrimonas</taxon>
    </lineage>
</organism>
<proteinExistence type="predicted"/>
<keyword evidence="2" id="KW-1185">Reference proteome</keyword>
<gene>
    <name evidence="1" type="ORF">LZZ85_22570</name>
</gene>
<reference evidence="1" key="1">
    <citation type="submission" date="2022-01" db="EMBL/GenBank/DDBJ databases">
        <authorList>
            <person name="Jo J.-H."/>
            <person name="Im W.-T."/>
        </authorList>
    </citation>
    <scope>NUCLEOTIDE SEQUENCE</scope>
    <source>
        <strain evidence="1">NA20</strain>
    </source>
</reference>
<name>A0ABS9KXN0_9BACT</name>
<protein>
    <submittedName>
        <fullName evidence="1">Uncharacterized protein</fullName>
    </submittedName>
</protein>
<accession>A0ABS9KXN0</accession>
<evidence type="ECO:0000313" key="1">
    <source>
        <dbReference type="EMBL" id="MCG2617097.1"/>
    </source>
</evidence>
<dbReference type="RefSeq" id="WP_237875634.1">
    <property type="nucleotide sequence ID" value="NZ_JAKLTR010000017.1"/>
</dbReference>
<dbReference type="EMBL" id="JAKLTR010000017">
    <property type="protein sequence ID" value="MCG2617097.1"/>
    <property type="molecule type" value="Genomic_DNA"/>
</dbReference>
<dbReference type="Proteomes" id="UP001165367">
    <property type="component" value="Unassembled WGS sequence"/>
</dbReference>
<comment type="caution">
    <text evidence="1">The sequence shown here is derived from an EMBL/GenBank/DDBJ whole genome shotgun (WGS) entry which is preliminary data.</text>
</comment>